<evidence type="ECO:0000313" key="2">
    <source>
        <dbReference type="EMBL" id="GLS00791.1"/>
    </source>
</evidence>
<comment type="caution">
    <text evidence="2">The sequence shown here is derived from an EMBL/GenBank/DDBJ whole genome shotgun (WGS) entry which is preliminary data.</text>
</comment>
<dbReference type="EMBL" id="BSOY01000011">
    <property type="protein sequence ID" value="GLS00791.1"/>
    <property type="molecule type" value="Genomic_DNA"/>
</dbReference>
<dbReference type="Proteomes" id="UP001156921">
    <property type="component" value="Unassembled WGS sequence"/>
</dbReference>
<dbReference type="Pfam" id="PF11769">
    <property type="entry name" value="DUF3313"/>
    <property type="match status" value="1"/>
</dbReference>
<organism evidence="2 3">
    <name type="scientific">Brevundimonas denitrificans</name>
    <dbReference type="NCBI Taxonomy" id="1443434"/>
    <lineage>
        <taxon>Bacteria</taxon>
        <taxon>Pseudomonadati</taxon>
        <taxon>Pseudomonadota</taxon>
        <taxon>Alphaproteobacteria</taxon>
        <taxon>Caulobacterales</taxon>
        <taxon>Caulobacteraceae</taxon>
        <taxon>Brevundimonas</taxon>
    </lineage>
</organism>
<accession>A0ABQ6BJX7</accession>
<feature type="signal peptide" evidence="1">
    <location>
        <begin position="1"/>
        <end position="20"/>
    </location>
</feature>
<dbReference type="RefSeq" id="WP_284221389.1">
    <property type="nucleotide sequence ID" value="NZ_BSOY01000011.1"/>
</dbReference>
<gene>
    <name evidence="2" type="ORF">GCM10007859_08000</name>
</gene>
<evidence type="ECO:0008006" key="4">
    <source>
        <dbReference type="Google" id="ProtNLM"/>
    </source>
</evidence>
<dbReference type="PROSITE" id="PS51257">
    <property type="entry name" value="PROKAR_LIPOPROTEIN"/>
    <property type="match status" value="1"/>
</dbReference>
<dbReference type="InterPro" id="IPR021747">
    <property type="entry name" value="DUF3313"/>
</dbReference>
<keyword evidence="3" id="KW-1185">Reference proteome</keyword>
<evidence type="ECO:0000256" key="1">
    <source>
        <dbReference type="SAM" id="SignalP"/>
    </source>
</evidence>
<proteinExistence type="predicted"/>
<protein>
    <recommendedName>
        <fullName evidence="4">DUF3313 domain-containing protein</fullName>
    </recommendedName>
</protein>
<sequence>MTFRSLLPAGLLAVCGLAACQTAPTADSGFLSAYDRLEAQEGTVRASIRQHRDETRASGIEQVWLEPAVLVGPVGGSLTDEDRALILREVDRQVCYEISERFTLAASPDGAARVRTAVVRIDPTGPEGSAVAAVANAFIPGPGTVRVPGTTGGLAAEAELLDAAGAQAAALAWARNANVLGTDSPSLSRVGDALQMAEPFADAVGDAFAPVDRPVRAIPDPDPCGRFGPRNQPGGFLTRLVTGLYVPEVNTGTREDAPAGTPRP</sequence>
<name>A0ABQ6BJX7_9CAUL</name>
<evidence type="ECO:0000313" key="3">
    <source>
        <dbReference type="Proteomes" id="UP001156921"/>
    </source>
</evidence>
<reference evidence="3" key="1">
    <citation type="journal article" date="2019" name="Int. J. Syst. Evol. Microbiol.">
        <title>The Global Catalogue of Microorganisms (GCM) 10K type strain sequencing project: providing services to taxonomists for standard genome sequencing and annotation.</title>
        <authorList>
            <consortium name="The Broad Institute Genomics Platform"/>
            <consortium name="The Broad Institute Genome Sequencing Center for Infectious Disease"/>
            <person name="Wu L."/>
            <person name="Ma J."/>
        </authorList>
    </citation>
    <scope>NUCLEOTIDE SEQUENCE [LARGE SCALE GENOMIC DNA]</scope>
    <source>
        <strain evidence="3">NBRC 110107</strain>
    </source>
</reference>
<feature type="chain" id="PRO_5047521081" description="DUF3313 domain-containing protein" evidence="1">
    <location>
        <begin position="21"/>
        <end position="264"/>
    </location>
</feature>
<keyword evidence="1" id="KW-0732">Signal</keyword>